<dbReference type="InterPro" id="IPR002410">
    <property type="entry name" value="Peptidase_S33"/>
</dbReference>
<evidence type="ECO:0000256" key="8">
    <source>
        <dbReference type="ARBA" id="ARBA00022670"/>
    </source>
</evidence>
<keyword evidence="12" id="KW-0472">Membrane</keyword>
<sequence length="528" mass="56166">MKLGGRAIFRIMVVVAAVGFLGWNQWHAHHASPPAQAPAATGAHMDQSSRATVQPAPPRTWKLGSLTLTACDLGQPNSGLSTAAWCGSLAVPEDRAEPQGRKIELRLAVLRSSAQVASPDMLAFLAGGPGQAATDYAGPIAAMLEPLRAHRDILLLDQRGTGGSNALACKNGGQAATSDDTGFDPAKLRAEAAACLKQVEAHADPRYYTTSDAVQDLEDVRRALGVPEFDLVGVSYGTRVAQQYAMHHPGAVRSMVLDSTVPNSVVLGEDFAQNLDDALKAQFARCEADAACKQRFGHPFQTLVQLRDALRANPHPVSFRDPETYQTVQRVLSEDALVSVVRMFAYAPPTAALLPLSIDAAAHGDVGPLLGQAKLLTVDMADLAGSGMSYSVICSEDADLLGARPQDADTLLGTHMVDAYKAICSVWPKGTRPADFHQPLQTAKPVLLLAGQYDPVTPPRYAEEVAKHLPNARVLLFKGQGHSVLAAGCGPQLVQHFVEHPDPKALDASCLDRLQPTPFFIDFNGATP</sequence>
<keyword evidence="12" id="KW-0812">Transmembrane</keyword>
<evidence type="ECO:0000256" key="5">
    <source>
        <dbReference type="ARBA" id="ARBA00021843"/>
    </source>
</evidence>
<name>A0ABV3QJR2_9GAMM</name>
<feature type="transmembrane region" description="Helical" evidence="12">
    <location>
        <begin position="7"/>
        <end position="26"/>
    </location>
</feature>
<comment type="subcellular location">
    <subcellularLocation>
        <location evidence="2">Cytoplasm</location>
    </subcellularLocation>
</comment>
<accession>A0ABV3QJR2</accession>
<comment type="similarity">
    <text evidence="3">Belongs to the peptidase S33 family.</text>
</comment>
<dbReference type="PANTHER" id="PTHR43722">
    <property type="entry name" value="PROLINE IMINOPEPTIDASE"/>
    <property type="match status" value="1"/>
</dbReference>
<dbReference type="PRINTS" id="PR00793">
    <property type="entry name" value="PROAMNOPTASE"/>
</dbReference>
<evidence type="ECO:0000313" key="15">
    <source>
        <dbReference type="Proteomes" id="UP001556170"/>
    </source>
</evidence>
<dbReference type="SUPFAM" id="SSF53474">
    <property type="entry name" value="alpha/beta-Hydrolases"/>
    <property type="match status" value="1"/>
</dbReference>
<evidence type="ECO:0000256" key="12">
    <source>
        <dbReference type="SAM" id="Phobius"/>
    </source>
</evidence>
<keyword evidence="15" id="KW-1185">Reference proteome</keyword>
<feature type="region of interest" description="Disordered" evidence="11">
    <location>
        <begin position="31"/>
        <end position="57"/>
    </location>
</feature>
<organism evidence="14 15">
    <name type="scientific">Rhodanobacter geophilus</name>
    <dbReference type="NCBI Taxonomy" id="3162488"/>
    <lineage>
        <taxon>Bacteria</taxon>
        <taxon>Pseudomonadati</taxon>
        <taxon>Pseudomonadota</taxon>
        <taxon>Gammaproteobacteria</taxon>
        <taxon>Lysobacterales</taxon>
        <taxon>Rhodanobacteraceae</taxon>
        <taxon>Rhodanobacter</taxon>
    </lineage>
</organism>
<evidence type="ECO:0000259" key="13">
    <source>
        <dbReference type="Pfam" id="PF00561"/>
    </source>
</evidence>
<keyword evidence="7" id="KW-0963">Cytoplasm</keyword>
<comment type="catalytic activity">
    <reaction evidence="1">
        <text>Release of N-terminal proline from a peptide.</text>
        <dbReference type="EC" id="3.4.11.5"/>
    </reaction>
</comment>
<dbReference type="EC" id="3.4.11.5" evidence="4"/>
<keyword evidence="9 14" id="KW-0378">Hydrolase</keyword>
<dbReference type="InterPro" id="IPR000073">
    <property type="entry name" value="AB_hydrolase_1"/>
</dbReference>
<evidence type="ECO:0000256" key="3">
    <source>
        <dbReference type="ARBA" id="ARBA00010088"/>
    </source>
</evidence>
<dbReference type="PANTHER" id="PTHR43722:SF1">
    <property type="entry name" value="PROLINE IMINOPEPTIDASE"/>
    <property type="match status" value="1"/>
</dbReference>
<evidence type="ECO:0000256" key="6">
    <source>
        <dbReference type="ARBA" id="ARBA00022438"/>
    </source>
</evidence>
<dbReference type="GO" id="GO:0016787">
    <property type="term" value="F:hydrolase activity"/>
    <property type="evidence" value="ECO:0007669"/>
    <property type="project" value="UniProtKB-KW"/>
</dbReference>
<feature type="compositionally biased region" description="Low complexity" evidence="11">
    <location>
        <begin position="31"/>
        <end position="44"/>
    </location>
</feature>
<evidence type="ECO:0000256" key="1">
    <source>
        <dbReference type="ARBA" id="ARBA00001585"/>
    </source>
</evidence>
<reference evidence="14 15" key="1">
    <citation type="submission" date="2024-06" db="EMBL/GenBank/DDBJ databases">
        <authorList>
            <person name="Woo H."/>
        </authorList>
    </citation>
    <scope>NUCLEOTIDE SEQUENCE [LARGE SCALE GENOMIC DNA]</scope>
    <source>
        <strain evidence="14 15">S2-g</strain>
    </source>
</reference>
<comment type="caution">
    <text evidence="14">The sequence shown here is derived from an EMBL/GenBank/DDBJ whole genome shotgun (WGS) entry which is preliminary data.</text>
</comment>
<evidence type="ECO:0000256" key="7">
    <source>
        <dbReference type="ARBA" id="ARBA00022490"/>
    </source>
</evidence>
<keyword evidence="8" id="KW-0645">Protease</keyword>
<protein>
    <recommendedName>
        <fullName evidence="5">Proline iminopeptidase</fullName>
        <ecNumber evidence="4">3.4.11.5</ecNumber>
    </recommendedName>
    <alternativeName>
        <fullName evidence="10">Prolyl aminopeptidase</fullName>
    </alternativeName>
</protein>
<dbReference type="Pfam" id="PF00561">
    <property type="entry name" value="Abhydrolase_1"/>
    <property type="match status" value="1"/>
</dbReference>
<dbReference type="Gene3D" id="3.40.50.1820">
    <property type="entry name" value="alpha/beta hydrolase"/>
    <property type="match status" value="1"/>
</dbReference>
<evidence type="ECO:0000256" key="9">
    <source>
        <dbReference type="ARBA" id="ARBA00022801"/>
    </source>
</evidence>
<dbReference type="InterPro" id="IPR005944">
    <property type="entry name" value="Pro_iminopeptidase"/>
</dbReference>
<feature type="domain" description="AB hydrolase-1" evidence="13">
    <location>
        <begin position="125"/>
        <end position="484"/>
    </location>
</feature>
<proteinExistence type="inferred from homology"/>
<evidence type="ECO:0000256" key="2">
    <source>
        <dbReference type="ARBA" id="ARBA00004496"/>
    </source>
</evidence>
<evidence type="ECO:0000313" key="14">
    <source>
        <dbReference type="EMBL" id="MEW9622737.1"/>
    </source>
</evidence>
<dbReference type="InterPro" id="IPR029058">
    <property type="entry name" value="AB_hydrolase_fold"/>
</dbReference>
<evidence type="ECO:0000256" key="4">
    <source>
        <dbReference type="ARBA" id="ARBA00012568"/>
    </source>
</evidence>
<gene>
    <name evidence="14" type="ORF">ABQJ56_00630</name>
</gene>
<dbReference type="Proteomes" id="UP001556170">
    <property type="component" value="Unassembled WGS sequence"/>
</dbReference>
<dbReference type="EMBL" id="JBFOHL010000001">
    <property type="protein sequence ID" value="MEW9622737.1"/>
    <property type="molecule type" value="Genomic_DNA"/>
</dbReference>
<keyword evidence="6" id="KW-0031">Aminopeptidase</keyword>
<evidence type="ECO:0000256" key="10">
    <source>
        <dbReference type="ARBA" id="ARBA00029605"/>
    </source>
</evidence>
<evidence type="ECO:0000256" key="11">
    <source>
        <dbReference type="SAM" id="MobiDB-lite"/>
    </source>
</evidence>
<keyword evidence="12" id="KW-1133">Transmembrane helix</keyword>